<dbReference type="CDD" id="cd06982">
    <property type="entry name" value="cupin_BauB-like"/>
    <property type="match status" value="1"/>
</dbReference>
<dbReference type="RefSeq" id="WP_090553073.1">
    <property type="nucleotide sequence ID" value="NZ_FNSR01000003.1"/>
</dbReference>
<feature type="domain" description="Cupin type-2" evidence="1">
    <location>
        <begin position="21"/>
        <end position="91"/>
    </location>
</feature>
<dbReference type="Pfam" id="PF07883">
    <property type="entry name" value="Cupin_2"/>
    <property type="match status" value="1"/>
</dbReference>
<dbReference type="OrthoDB" id="9800684at2"/>
<dbReference type="Proteomes" id="UP000199120">
    <property type="component" value="Unassembled WGS sequence"/>
</dbReference>
<dbReference type="InterPro" id="IPR011051">
    <property type="entry name" value="RmlC_Cupin_sf"/>
</dbReference>
<evidence type="ECO:0000313" key="3">
    <source>
        <dbReference type="Proteomes" id="UP000199120"/>
    </source>
</evidence>
<name>A0A1H7RKE2_9BURK</name>
<proteinExistence type="predicted"/>
<dbReference type="AlphaFoldDB" id="A0A1H7RKE2"/>
<evidence type="ECO:0000259" key="1">
    <source>
        <dbReference type="Pfam" id="PF07883"/>
    </source>
</evidence>
<dbReference type="SUPFAM" id="SSF51182">
    <property type="entry name" value="RmlC-like cupins"/>
    <property type="match status" value="1"/>
</dbReference>
<evidence type="ECO:0000313" key="2">
    <source>
        <dbReference type="EMBL" id="SEL60701.1"/>
    </source>
</evidence>
<sequence length="94" mass="10321">MNRKQAVPTLQLDNDRTVVTEWRFEPGAETGWHVHGHDYVIVPMTDGELSIETSSGTRTSRLTAGRSYSGSKGVEHNVVNAGGEPVVFVEIEIL</sequence>
<reference evidence="3" key="1">
    <citation type="submission" date="2016-10" db="EMBL/GenBank/DDBJ databases">
        <authorList>
            <person name="Varghese N."/>
            <person name="Submissions S."/>
        </authorList>
    </citation>
    <scope>NUCLEOTIDE SEQUENCE [LARGE SCALE GENOMIC DNA]</scope>
    <source>
        <strain evidence="3">LMG 26416</strain>
    </source>
</reference>
<dbReference type="InterPro" id="IPR014710">
    <property type="entry name" value="RmlC-like_jellyroll"/>
</dbReference>
<dbReference type="STRING" id="416943.SAMN05445871_6328"/>
<keyword evidence="3" id="KW-1185">Reference proteome</keyword>
<organism evidence="2 3">
    <name type="scientific">Paraburkholderia caballeronis</name>
    <dbReference type="NCBI Taxonomy" id="416943"/>
    <lineage>
        <taxon>Bacteria</taxon>
        <taxon>Pseudomonadati</taxon>
        <taxon>Pseudomonadota</taxon>
        <taxon>Betaproteobacteria</taxon>
        <taxon>Burkholderiales</taxon>
        <taxon>Burkholderiaceae</taxon>
        <taxon>Paraburkholderia</taxon>
    </lineage>
</organism>
<dbReference type="Gene3D" id="2.60.120.10">
    <property type="entry name" value="Jelly Rolls"/>
    <property type="match status" value="1"/>
</dbReference>
<gene>
    <name evidence="2" type="ORF">SAMN05192542_11063</name>
</gene>
<dbReference type="EMBL" id="FOAJ01000010">
    <property type="protein sequence ID" value="SEL60701.1"/>
    <property type="molecule type" value="Genomic_DNA"/>
</dbReference>
<dbReference type="InterPro" id="IPR013096">
    <property type="entry name" value="Cupin_2"/>
</dbReference>
<protein>
    <submittedName>
        <fullName evidence="2">Cupin domain-containing protein</fullName>
    </submittedName>
</protein>
<accession>A0A1H7RKE2</accession>